<organism evidence="1 2">
    <name type="scientific">Cladophialophora carrionii</name>
    <dbReference type="NCBI Taxonomy" id="86049"/>
    <lineage>
        <taxon>Eukaryota</taxon>
        <taxon>Fungi</taxon>
        <taxon>Dikarya</taxon>
        <taxon>Ascomycota</taxon>
        <taxon>Pezizomycotina</taxon>
        <taxon>Eurotiomycetes</taxon>
        <taxon>Chaetothyriomycetidae</taxon>
        <taxon>Chaetothyriales</taxon>
        <taxon>Herpotrichiellaceae</taxon>
        <taxon>Cladophialophora</taxon>
    </lineage>
</organism>
<dbReference type="Proteomes" id="UP000094526">
    <property type="component" value="Unassembled WGS sequence"/>
</dbReference>
<dbReference type="AlphaFoldDB" id="A0A1C1CF19"/>
<dbReference type="STRING" id="86049.A0A1C1CF19"/>
<proteinExistence type="predicted"/>
<protein>
    <submittedName>
        <fullName evidence="1">Uncharacterized protein</fullName>
    </submittedName>
</protein>
<evidence type="ECO:0000313" key="2">
    <source>
        <dbReference type="Proteomes" id="UP000094526"/>
    </source>
</evidence>
<comment type="caution">
    <text evidence="1">The sequence shown here is derived from an EMBL/GenBank/DDBJ whole genome shotgun (WGS) entry which is preliminary data.</text>
</comment>
<dbReference type="OrthoDB" id="5404564at2759"/>
<evidence type="ECO:0000313" key="1">
    <source>
        <dbReference type="EMBL" id="OCT47113.1"/>
    </source>
</evidence>
<keyword evidence="2" id="KW-1185">Reference proteome</keyword>
<dbReference type="EMBL" id="LGRB01000014">
    <property type="protein sequence ID" value="OCT47113.1"/>
    <property type="molecule type" value="Genomic_DNA"/>
</dbReference>
<reference evidence="2" key="1">
    <citation type="submission" date="2015-07" db="EMBL/GenBank/DDBJ databases">
        <authorList>
            <person name="Teixeira M.M."/>
            <person name="Souza R.C."/>
            <person name="Almeida L.G."/>
            <person name="Vicente V.A."/>
            <person name="de Hoog S."/>
            <person name="Bocca A.L."/>
            <person name="de Almeida S.R."/>
            <person name="Vasconcelos A.T."/>
            <person name="Felipe M.S."/>
        </authorList>
    </citation>
    <scope>NUCLEOTIDE SEQUENCE [LARGE SCALE GENOMIC DNA]</scope>
    <source>
        <strain evidence="2">KSF</strain>
    </source>
</reference>
<dbReference type="VEuPathDB" id="FungiDB:G647_02313"/>
<name>A0A1C1CF19_9EURO</name>
<gene>
    <name evidence="1" type="ORF">CLCR_02443</name>
</gene>
<accession>A0A1C1CF19</accession>
<sequence>MSVSFIWQRPGSSDGVRIEASDPGKVLLVKNGNAVEDIWTLNDKKTVRFRQRVPTWDDIIPYSINGDEFTAVVEQGEGLTFFTIEHGQRQDHPKIATTWVNYTFGSKADCEHFQEILYGWALRLLVPVSEICRPHTGRDDDRLVGCENVRVWERGPEMRLMAHLIQERGKRRRKYLEFDRKRPPCPYQRVVQHALLMSDQVCQEGIKIDCKGTGQRSILQLRGVNATIEEFELGRKGSTTSLHSVSSTGSIMRRLSWNQSSPCLDKLDIHFRSAEHRRSGQLQRRGNTAEQEDYHLERITSSTTTSTGILEHTKHDARVRQYSSWKAKDIQTRERKTMTCTVYQMARDSRGYVH</sequence>
<dbReference type="VEuPathDB" id="FungiDB:CLCR_02443"/>